<feature type="domain" description="Clr5" evidence="2">
    <location>
        <begin position="1"/>
        <end position="34"/>
    </location>
</feature>
<dbReference type="InterPro" id="IPR025676">
    <property type="entry name" value="Clr5_dom"/>
</dbReference>
<evidence type="ECO:0000256" key="1">
    <source>
        <dbReference type="SAM" id="MobiDB-lite"/>
    </source>
</evidence>
<protein>
    <recommendedName>
        <fullName evidence="2">Clr5 domain-containing protein</fullName>
    </recommendedName>
</protein>
<dbReference type="Pfam" id="PF14420">
    <property type="entry name" value="Clr5"/>
    <property type="match status" value="1"/>
</dbReference>
<dbReference type="GeneID" id="68320964"/>
<dbReference type="RefSeq" id="XP_044673879.1">
    <property type="nucleotide sequence ID" value="XM_044830604.1"/>
</dbReference>
<accession>A0A9P8D3Z0</accession>
<comment type="caution">
    <text evidence="3">The sequence shown here is derived from an EMBL/GenBank/DDBJ whole genome shotgun (WGS) entry which is preliminary data.</text>
</comment>
<name>A0A9P8D3Z0_9HYPO</name>
<dbReference type="Proteomes" id="UP000827133">
    <property type="component" value="Unassembled WGS sequence"/>
</dbReference>
<feature type="compositionally biased region" description="Polar residues" evidence="1">
    <location>
        <begin position="123"/>
        <end position="134"/>
    </location>
</feature>
<proteinExistence type="predicted"/>
<dbReference type="EMBL" id="JAHBCI010000011">
    <property type="protein sequence ID" value="KAG9494879.1"/>
    <property type="molecule type" value="Genomic_DNA"/>
</dbReference>
<reference evidence="3" key="1">
    <citation type="journal article" date="2021" name="Mol. Plant Microbe Interact.">
        <title>Telomere to telomere genome assembly of Fusarium musae F31, causal agent of crown rot disease of banana.</title>
        <authorList>
            <person name="Degradi L."/>
            <person name="Tava V."/>
            <person name="Kunova A."/>
            <person name="Cortesi P."/>
            <person name="Saracchi M."/>
            <person name="Pasquali M."/>
        </authorList>
    </citation>
    <scope>NUCLEOTIDE SEQUENCE</scope>
    <source>
        <strain evidence="3">F31</strain>
    </source>
</reference>
<feature type="region of interest" description="Disordered" evidence="1">
    <location>
        <begin position="82"/>
        <end position="146"/>
    </location>
</feature>
<dbReference type="AlphaFoldDB" id="A0A9P8D3Z0"/>
<sequence length="187" mass="21365">MTRPEVISYLKDNYRFNLSTSQFAKATKHWGFYKQPRQARTLARALEATALADPESSGAIFDLEVDALHAANENESLFHIDNTLSPDFDRPKSAKDDEDSCKEPSLKTEDTLSKAEKSHQRTRVSSNGCHTANVKSPMRITNAPKAQIPSTLRFSHPRVLDRNAKRSLVCDTTRELYLDYSWQDYRR</sequence>
<dbReference type="KEGG" id="fmu:J7337_013108"/>
<keyword evidence="4" id="KW-1185">Reference proteome</keyword>
<evidence type="ECO:0000313" key="3">
    <source>
        <dbReference type="EMBL" id="KAG9494879.1"/>
    </source>
</evidence>
<organism evidence="3 4">
    <name type="scientific">Fusarium musae</name>
    <dbReference type="NCBI Taxonomy" id="1042133"/>
    <lineage>
        <taxon>Eukaryota</taxon>
        <taxon>Fungi</taxon>
        <taxon>Dikarya</taxon>
        <taxon>Ascomycota</taxon>
        <taxon>Pezizomycotina</taxon>
        <taxon>Sordariomycetes</taxon>
        <taxon>Hypocreomycetidae</taxon>
        <taxon>Hypocreales</taxon>
        <taxon>Nectriaceae</taxon>
        <taxon>Fusarium</taxon>
    </lineage>
</organism>
<gene>
    <name evidence="3" type="ORF">J7337_013108</name>
</gene>
<evidence type="ECO:0000313" key="4">
    <source>
        <dbReference type="Proteomes" id="UP000827133"/>
    </source>
</evidence>
<feature type="compositionally biased region" description="Basic and acidic residues" evidence="1">
    <location>
        <begin position="87"/>
        <end position="119"/>
    </location>
</feature>
<evidence type="ECO:0000259" key="2">
    <source>
        <dbReference type="Pfam" id="PF14420"/>
    </source>
</evidence>